<dbReference type="InterPro" id="IPR032675">
    <property type="entry name" value="LRR_dom_sf"/>
</dbReference>
<dbReference type="InterPro" id="IPR026906">
    <property type="entry name" value="LRR_5"/>
</dbReference>
<reference evidence="2" key="2">
    <citation type="journal article" date="2021" name="PeerJ">
        <title>Extensive microbial diversity within the chicken gut microbiome revealed by metagenomics and culture.</title>
        <authorList>
            <person name="Gilroy R."/>
            <person name="Ravi A."/>
            <person name="Getino M."/>
            <person name="Pursley I."/>
            <person name="Horton D.L."/>
            <person name="Alikhan N.F."/>
            <person name="Baker D."/>
            <person name="Gharbi K."/>
            <person name="Hall N."/>
            <person name="Watson M."/>
            <person name="Adriaenssens E.M."/>
            <person name="Foster-Nyarko E."/>
            <person name="Jarju S."/>
            <person name="Secka A."/>
            <person name="Antonio M."/>
            <person name="Oren A."/>
            <person name="Chaudhuri R.R."/>
            <person name="La Ragione R."/>
            <person name="Hildebrand F."/>
            <person name="Pallen M.J."/>
        </authorList>
    </citation>
    <scope>NUCLEOTIDE SEQUENCE</scope>
    <source>
        <strain evidence="2">ChiSjej4B22-8148</strain>
    </source>
</reference>
<name>A0A9D1ACN9_9FIRM</name>
<dbReference type="Gene3D" id="3.80.10.10">
    <property type="entry name" value="Ribonuclease Inhibitor"/>
    <property type="match status" value="2"/>
</dbReference>
<dbReference type="Proteomes" id="UP000886757">
    <property type="component" value="Unassembled WGS sequence"/>
</dbReference>
<dbReference type="Pfam" id="PF13306">
    <property type="entry name" value="LRR_5"/>
    <property type="match status" value="2"/>
</dbReference>
<proteinExistence type="predicted"/>
<organism evidence="2 3">
    <name type="scientific">Candidatus Choladousia intestinavium</name>
    <dbReference type="NCBI Taxonomy" id="2840727"/>
    <lineage>
        <taxon>Bacteria</taxon>
        <taxon>Bacillati</taxon>
        <taxon>Bacillota</taxon>
        <taxon>Clostridia</taxon>
        <taxon>Lachnospirales</taxon>
        <taxon>Lachnospiraceae</taxon>
        <taxon>Lachnospiraceae incertae sedis</taxon>
        <taxon>Candidatus Choladousia</taxon>
    </lineage>
</organism>
<feature type="compositionally biased region" description="Basic and acidic residues" evidence="1">
    <location>
        <begin position="165"/>
        <end position="183"/>
    </location>
</feature>
<evidence type="ECO:0000313" key="3">
    <source>
        <dbReference type="Proteomes" id="UP000886757"/>
    </source>
</evidence>
<sequence length="643" mass="73678">MTEGRDRKQKSCGELVERFLGDTKNLPCVNGISRMRPKYIQKARTAYGIPWTERILYTFQANPADNMHITPEQRFYFTERGFYGRVASLGGGNLFLPWEEFVNVQISEPPWIKRLSGMVLCFGNTPVGCMWMAWPFREKVREWMNFYHSLQNYLREHMDEEAEEPDRKEPAHSGEIRTGREHGGTAQGYGYSQGGMPPGQKQISGGILPERGRTLDRMRFGRELRPGRKGHLTIPEGREEIRAREFEGRKDLVSVTVPGTVKRIDVRAFADCVNLREIQLQEGVQILENNVFNGCRALRQVTLPASVREVTGWTFYSSGLAEPVYSRSGEILVYCPEEAAGEFYTVPEGVKEIGTQAFYYQPKLAGVALPSGLEAIRNRAFIECGISRMELPDSVRLLEKDAFLGCRNLTEICWNRETDELDRAVRLCWVKGDEFLRRRAVSYRGQPYWRESSFRETARRCAQKDAAAMEEMAEFFHRQASGEGQREFFEAAEWFWKFRAYQYGSEKAKEAVRGWLKEHPGERPVSLFLSENLHGGGTGCGLNALGFLFFAEDRSYTLRGMDENGIVLASSYESEDGPDEDGFGMETYYDWWYLDECLNPIPGAERIHSYSNFDRNASYGQKLFSETYEAALKELRRRGKSSG</sequence>
<feature type="compositionally biased region" description="Gly residues" evidence="1">
    <location>
        <begin position="185"/>
        <end position="197"/>
    </location>
</feature>
<evidence type="ECO:0000313" key="2">
    <source>
        <dbReference type="EMBL" id="HIR13686.1"/>
    </source>
</evidence>
<feature type="region of interest" description="Disordered" evidence="1">
    <location>
        <begin position="158"/>
        <end position="208"/>
    </location>
</feature>
<dbReference type="EMBL" id="DVGK01000080">
    <property type="protein sequence ID" value="HIR13686.1"/>
    <property type="molecule type" value="Genomic_DNA"/>
</dbReference>
<dbReference type="AlphaFoldDB" id="A0A9D1ACN9"/>
<comment type="caution">
    <text evidence="2">The sequence shown here is derived from an EMBL/GenBank/DDBJ whole genome shotgun (WGS) entry which is preliminary data.</text>
</comment>
<accession>A0A9D1ACN9</accession>
<protein>
    <submittedName>
        <fullName evidence="2">Leucine-rich repeat protein</fullName>
    </submittedName>
</protein>
<gene>
    <name evidence="2" type="ORF">IAB31_07170</name>
</gene>
<reference evidence="2" key="1">
    <citation type="submission" date="2020-10" db="EMBL/GenBank/DDBJ databases">
        <authorList>
            <person name="Gilroy R."/>
        </authorList>
    </citation>
    <scope>NUCLEOTIDE SEQUENCE</scope>
    <source>
        <strain evidence="2">ChiSjej4B22-8148</strain>
    </source>
</reference>
<evidence type="ECO:0000256" key="1">
    <source>
        <dbReference type="SAM" id="MobiDB-lite"/>
    </source>
</evidence>